<gene>
    <name evidence="1" type="ORF">BDV30DRAFT_233757</name>
</gene>
<evidence type="ECO:0000313" key="2">
    <source>
        <dbReference type="Proteomes" id="UP000326289"/>
    </source>
</evidence>
<name>A0A5N6JHD1_9EURO</name>
<organism evidence="1 2">
    <name type="scientific">Aspergillus minisclerotigenes</name>
    <dbReference type="NCBI Taxonomy" id="656917"/>
    <lineage>
        <taxon>Eukaryota</taxon>
        <taxon>Fungi</taxon>
        <taxon>Dikarya</taxon>
        <taxon>Ascomycota</taxon>
        <taxon>Pezizomycotina</taxon>
        <taxon>Eurotiomycetes</taxon>
        <taxon>Eurotiomycetidae</taxon>
        <taxon>Eurotiales</taxon>
        <taxon>Aspergillaceae</taxon>
        <taxon>Aspergillus</taxon>
        <taxon>Aspergillus subgen. Circumdati</taxon>
    </lineage>
</organism>
<protein>
    <submittedName>
        <fullName evidence="1">Uncharacterized protein</fullName>
    </submittedName>
</protein>
<proteinExistence type="predicted"/>
<dbReference type="EMBL" id="ML732768">
    <property type="protein sequence ID" value="KAB8278285.1"/>
    <property type="molecule type" value="Genomic_DNA"/>
</dbReference>
<accession>A0A5N6JHD1</accession>
<dbReference type="AlphaFoldDB" id="A0A5N6JHD1"/>
<sequence>MTDTLLCILTDETWSWDPYQNQIKFNKDGTGTVLPHLTPNPQPRNQHTLTKPQLICRLELVVWIAAEFDWKPQNPECLSQPIDLPSNPPKRPSQLTQFNIEITLTKRHISTLGDTINRRVINEQLLTDAAFLPKEYTVELETGQFLCASDVGGRYGDSPRFGTRLVFDKSPYPPREEWKVTDGGVDANRFWEWREFCSRRLPERTGMISRILGSLGG</sequence>
<reference evidence="1 2" key="1">
    <citation type="submission" date="2019-04" db="EMBL/GenBank/DDBJ databases">
        <title>Fungal friends and foes A comparative genomics study of 23 Aspergillus species from section Flavi.</title>
        <authorList>
            <consortium name="DOE Joint Genome Institute"/>
            <person name="Kjaerbolling I."/>
            <person name="Vesth T.C."/>
            <person name="Frisvad J.C."/>
            <person name="Nybo J.L."/>
            <person name="Theobald S."/>
            <person name="Kildgaard S."/>
            <person name="Petersen T.I."/>
            <person name="Kuo A."/>
            <person name="Sato A."/>
            <person name="Lyhne E.K."/>
            <person name="Kogle M.E."/>
            <person name="Wiebenga A."/>
            <person name="Kun R.S."/>
            <person name="Lubbers R.J."/>
            <person name="Makela M.R."/>
            <person name="Barry K."/>
            <person name="Chovatia M."/>
            <person name="Clum A."/>
            <person name="Daum C."/>
            <person name="Haridas S."/>
            <person name="He G."/>
            <person name="LaButti K."/>
            <person name="Lipzen A."/>
            <person name="Mondo S."/>
            <person name="Pangilinan J."/>
            <person name="Riley R."/>
            <person name="Salamov A."/>
            <person name="Simmons B.A."/>
            <person name="Magnuson J.K."/>
            <person name="Henrissat B."/>
            <person name="Mortensen U.H."/>
            <person name="Larsen T.O."/>
            <person name="De vries R.P."/>
            <person name="Grigoriev I.V."/>
            <person name="Machida M."/>
            <person name="Baker S.E."/>
            <person name="Andersen M.R."/>
        </authorList>
    </citation>
    <scope>NUCLEOTIDE SEQUENCE [LARGE SCALE GENOMIC DNA]</scope>
    <source>
        <strain evidence="1 2">CBS 117635</strain>
    </source>
</reference>
<dbReference type="Proteomes" id="UP000326289">
    <property type="component" value="Unassembled WGS sequence"/>
</dbReference>
<keyword evidence="2" id="KW-1185">Reference proteome</keyword>
<evidence type="ECO:0000313" key="1">
    <source>
        <dbReference type="EMBL" id="KAB8278285.1"/>
    </source>
</evidence>